<dbReference type="AlphaFoldDB" id="A0A1Z2XWE6"/>
<dbReference type="InterPro" id="IPR016120">
    <property type="entry name" value="Sig_transdc_His_kin_SpoOB"/>
</dbReference>
<keyword evidence="3" id="KW-0418">Kinase</keyword>
<dbReference type="InterPro" id="IPR036890">
    <property type="entry name" value="HATPase_C_sf"/>
</dbReference>
<reference evidence="7 9" key="3">
    <citation type="submission" date="2020-11" db="EMBL/GenBank/DDBJ databases">
        <title>Closed and high quality bacterial genomes of the OMM12 community.</title>
        <authorList>
            <person name="Marbouty M."/>
            <person name="Lamy-Besnier Q."/>
            <person name="Debarbieux L."/>
            <person name="Koszul R."/>
        </authorList>
    </citation>
    <scope>NUCLEOTIDE SEQUENCE [LARGE SCALE GENOMIC DNA]</scope>
    <source>
        <strain evidence="7 9">KB18</strain>
    </source>
</reference>
<dbReference type="KEGG" id="amur:ADH66_12290"/>
<reference evidence="8" key="2">
    <citation type="submission" date="2017-05" db="EMBL/GenBank/DDBJ databases">
        <title>Improved OligoMM genomes.</title>
        <authorList>
            <person name="Garzetti D."/>
        </authorList>
    </citation>
    <scope>NUCLEOTIDE SEQUENCE [LARGE SCALE GENOMIC DNA]</scope>
    <source>
        <strain evidence="8">KB18</strain>
    </source>
</reference>
<keyword evidence="8" id="KW-1185">Reference proteome</keyword>
<dbReference type="Pfam" id="PF14501">
    <property type="entry name" value="HATPase_c_5"/>
    <property type="match status" value="1"/>
</dbReference>
<evidence type="ECO:0000313" key="6">
    <source>
        <dbReference type="EMBL" id="ASB42752.1"/>
    </source>
</evidence>
<name>A0A1Z2XWE6_9FIRM</name>
<dbReference type="PANTHER" id="PTHR40448">
    <property type="entry name" value="TWO-COMPONENT SENSOR HISTIDINE KINASE"/>
    <property type="match status" value="1"/>
</dbReference>
<dbReference type="Pfam" id="PF14689">
    <property type="entry name" value="SPOB_a"/>
    <property type="match status" value="1"/>
</dbReference>
<dbReference type="GO" id="GO:0042802">
    <property type="term" value="F:identical protein binding"/>
    <property type="evidence" value="ECO:0007669"/>
    <property type="project" value="TreeGrafter"/>
</dbReference>
<evidence type="ECO:0000256" key="3">
    <source>
        <dbReference type="ARBA" id="ARBA00022777"/>
    </source>
</evidence>
<dbReference type="Proteomes" id="UP000596035">
    <property type="component" value="Chromosome"/>
</dbReference>
<accession>A0A1Z2XWE6</accession>
<dbReference type="SUPFAM" id="SSF55890">
    <property type="entry name" value="Sporulation response regulatory protein Spo0B"/>
    <property type="match status" value="1"/>
</dbReference>
<organism evidence="7 9">
    <name type="scientific">Acutalibacter muris</name>
    <dbReference type="NCBI Taxonomy" id="1796620"/>
    <lineage>
        <taxon>Bacteria</taxon>
        <taxon>Bacillati</taxon>
        <taxon>Bacillota</taxon>
        <taxon>Clostridia</taxon>
        <taxon>Eubacteriales</taxon>
        <taxon>Acutalibacteraceae</taxon>
        <taxon>Acutalibacter</taxon>
    </lineage>
</organism>
<reference evidence="6" key="1">
    <citation type="journal article" date="2017" name="Genome Announc.">
        <title>High-Quality Whole-Genome Sequences of the Oligo-Mouse-Microbiota Bacterial Community.</title>
        <authorList>
            <person name="Garzetti D."/>
            <person name="Brugiroux S."/>
            <person name="Bunk B."/>
            <person name="Pukall R."/>
            <person name="McCoy K.D."/>
            <person name="Macpherson A.J."/>
            <person name="Stecher B."/>
        </authorList>
    </citation>
    <scope>NUCLEOTIDE SEQUENCE</scope>
    <source>
        <strain evidence="6">KB18</strain>
    </source>
</reference>
<sequence length="187" mass="20731">MRHDLRNHAQTMQAYLQLGQTGQLEDYLTELSSSFEQVDDVLRTGNVMADAILNSKLSLCRSHDIAVSATAQVPASNIPDVSLCTILGNLLDNALEACLRLPDQKERFMRVYIAPMKGQLYVSVTNSSPGRSRVEGGRYVSAKPGRDRFARHGFGLFQIDRAVKLCGGYVNRQQEEGVFSTEILLPL</sequence>
<dbReference type="InterPro" id="IPR032834">
    <property type="entry name" value="NatK-like_C"/>
</dbReference>
<protein>
    <submittedName>
        <fullName evidence="7">GHKL domain-containing protein</fullName>
    </submittedName>
</protein>
<proteinExistence type="predicted"/>
<evidence type="ECO:0000259" key="4">
    <source>
        <dbReference type="Pfam" id="PF14501"/>
    </source>
</evidence>
<evidence type="ECO:0000256" key="2">
    <source>
        <dbReference type="ARBA" id="ARBA00022679"/>
    </source>
</evidence>
<keyword evidence="2" id="KW-0808">Transferase</keyword>
<feature type="domain" description="SpoOB alpha-helical" evidence="5">
    <location>
        <begin position="2"/>
        <end position="43"/>
    </location>
</feature>
<dbReference type="EMBL" id="CP021422">
    <property type="protein sequence ID" value="ASB42752.1"/>
    <property type="molecule type" value="Genomic_DNA"/>
</dbReference>
<evidence type="ECO:0000259" key="5">
    <source>
        <dbReference type="Pfam" id="PF14689"/>
    </source>
</evidence>
<keyword evidence="1" id="KW-0597">Phosphoprotein</keyword>
<dbReference type="Proteomes" id="UP000196710">
    <property type="component" value="Chromosome"/>
</dbReference>
<dbReference type="PANTHER" id="PTHR40448:SF1">
    <property type="entry name" value="TWO-COMPONENT SENSOR HISTIDINE KINASE"/>
    <property type="match status" value="1"/>
</dbReference>
<gene>
    <name evidence="6" type="ORF">ADH66_12290</name>
    <name evidence="7" type="ORF">I5Q82_02600</name>
</gene>
<dbReference type="EMBL" id="CP065321">
    <property type="protein sequence ID" value="QQR31975.1"/>
    <property type="molecule type" value="Genomic_DNA"/>
</dbReference>
<evidence type="ECO:0000313" key="7">
    <source>
        <dbReference type="EMBL" id="QQR31975.1"/>
    </source>
</evidence>
<evidence type="ECO:0000313" key="8">
    <source>
        <dbReference type="Proteomes" id="UP000196710"/>
    </source>
</evidence>
<dbReference type="Gene3D" id="1.10.287.130">
    <property type="match status" value="1"/>
</dbReference>
<dbReference type="InterPro" id="IPR039506">
    <property type="entry name" value="SPOB_a"/>
</dbReference>
<dbReference type="CDD" id="cd16935">
    <property type="entry name" value="HATPase_AgrC-ComD-like"/>
    <property type="match status" value="1"/>
</dbReference>
<dbReference type="Gene3D" id="3.30.565.10">
    <property type="entry name" value="Histidine kinase-like ATPase, C-terminal domain"/>
    <property type="match status" value="1"/>
</dbReference>
<dbReference type="GO" id="GO:0000155">
    <property type="term" value="F:phosphorelay sensor kinase activity"/>
    <property type="evidence" value="ECO:0007669"/>
    <property type="project" value="InterPro"/>
</dbReference>
<evidence type="ECO:0000256" key="1">
    <source>
        <dbReference type="ARBA" id="ARBA00022553"/>
    </source>
</evidence>
<feature type="domain" description="Sensor histidine kinase NatK-like C-terminal" evidence="4">
    <location>
        <begin position="82"/>
        <end position="186"/>
    </location>
</feature>
<evidence type="ECO:0000313" key="9">
    <source>
        <dbReference type="Proteomes" id="UP000596035"/>
    </source>
</evidence>
<dbReference type="SUPFAM" id="SSF55874">
    <property type="entry name" value="ATPase domain of HSP90 chaperone/DNA topoisomerase II/histidine kinase"/>
    <property type="match status" value="1"/>
</dbReference>